<organism evidence="4 5">
    <name type="scientific">Weissella halotolerans DSM 20190</name>
    <dbReference type="NCBI Taxonomy" id="1123500"/>
    <lineage>
        <taxon>Bacteria</taxon>
        <taxon>Bacillati</taxon>
        <taxon>Bacillota</taxon>
        <taxon>Bacilli</taxon>
        <taxon>Lactobacillales</taxon>
        <taxon>Lactobacillaceae</taxon>
        <taxon>Weissella</taxon>
    </lineage>
</organism>
<dbReference type="AlphaFoldDB" id="A0A0R2FUU9"/>
<dbReference type="PATRIC" id="fig|1123500.6.peg.553"/>
<dbReference type="STRING" id="1123500.GCA_000420365_00891"/>
<protein>
    <submittedName>
        <fullName evidence="4">NADPH quinone reductase</fullName>
    </submittedName>
</protein>
<dbReference type="InterPro" id="IPR011032">
    <property type="entry name" value="GroES-like_sf"/>
</dbReference>
<feature type="domain" description="Enoyl reductase (ER)" evidence="3">
    <location>
        <begin position="10"/>
        <end position="301"/>
    </location>
</feature>
<dbReference type="SMART" id="SM00829">
    <property type="entry name" value="PKS_ER"/>
    <property type="match status" value="1"/>
</dbReference>
<dbReference type="GO" id="GO:0070402">
    <property type="term" value="F:NADPH binding"/>
    <property type="evidence" value="ECO:0007669"/>
    <property type="project" value="TreeGrafter"/>
</dbReference>
<evidence type="ECO:0000313" key="4">
    <source>
        <dbReference type="EMBL" id="KRN32201.1"/>
    </source>
</evidence>
<dbReference type="RefSeq" id="WP_027694541.1">
    <property type="nucleotide sequence ID" value="NZ_ATUU01000002.1"/>
</dbReference>
<evidence type="ECO:0000259" key="3">
    <source>
        <dbReference type="SMART" id="SM00829"/>
    </source>
</evidence>
<dbReference type="eggNOG" id="COG0604">
    <property type="taxonomic scope" value="Bacteria"/>
</dbReference>
<dbReference type="InterPro" id="IPR013154">
    <property type="entry name" value="ADH-like_N"/>
</dbReference>
<dbReference type="OrthoDB" id="9792162at2"/>
<evidence type="ECO:0000313" key="5">
    <source>
        <dbReference type="Proteomes" id="UP000051296"/>
    </source>
</evidence>
<dbReference type="InterPro" id="IPR013149">
    <property type="entry name" value="ADH-like_C"/>
</dbReference>
<proteinExistence type="predicted"/>
<dbReference type="InParanoid" id="A0A0R2FUU9"/>
<dbReference type="Pfam" id="PF00107">
    <property type="entry name" value="ADH_zinc_N"/>
    <property type="match status" value="1"/>
</dbReference>
<evidence type="ECO:0000256" key="2">
    <source>
        <dbReference type="ARBA" id="ARBA00023002"/>
    </source>
</evidence>
<dbReference type="Gene3D" id="3.40.50.720">
    <property type="entry name" value="NAD(P)-binding Rossmann-like Domain"/>
    <property type="match status" value="1"/>
</dbReference>
<keyword evidence="1" id="KW-0521">NADP</keyword>
<dbReference type="InterPro" id="IPR020843">
    <property type="entry name" value="ER"/>
</dbReference>
<dbReference type="SUPFAM" id="SSF51735">
    <property type="entry name" value="NAD(P)-binding Rossmann-fold domains"/>
    <property type="match status" value="1"/>
</dbReference>
<dbReference type="InterPro" id="IPR036291">
    <property type="entry name" value="NAD(P)-bd_dom_sf"/>
</dbReference>
<name>A0A0R2FUU9_9LACO</name>
<reference evidence="4 5" key="1">
    <citation type="journal article" date="2015" name="Genome Announc.">
        <title>Expanding the biotechnology potential of lactobacilli through comparative genomics of 213 strains and associated genera.</title>
        <authorList>
            <person name="Sun Z."/>
            <person name="Harris H.M."/>
            <person name="McCann A."/>
            <person name="Guo C."/>
            <person name="Argimon S."/>
            <person name="Zhang W."/>
            <person name="Yang X."/>
            <person name="Jeffery I.B."/>
            <person name="Cooney J.C."/>
            <person name="Kagawa T.F."/>
            <person name="Liu W."/>
            <person name="Song Y."/>
            <person name="Salvetti E."/>
            <person name="Wrobel A."/>
            <person name="Rasinkangas P."/>
            <person name="Parkhill J."/>
            <person name="Rea M.C."/>
            <person name="O'Sullivan O."/>
            <person name="Ritari J."/>
            <person name="Douillard F.P."/>
            <person name="Paul Ross R."/>
            <person name="Yang R."/>
            <person name="Briner A.E."/>
            <person name="Felis G.E."/>
            <person name="de Vos W.M."/>
            <person name="Barrangou R."/>
            <person name="Klaenhammer T.R."/>
            <person name="Caufield P.W."/>
            <person name="Cui Y."/>
            <person name="Zhang H."/>
            <person name="O'Toole P.W."/>
        </authorList>
    </citation>
    <scope>NUCLEOTIDE SEQUENCE [LARGE SCALE GENOMIC DNA]</scope>
    <source>
        <strain evidence="4 5">DSM 20190</strain>
    </source>
</reference>
<comment type="caution">
    <text evidence="4">The sequence shown here is derived from an EMBL/GenBank/DDBJ whole genome shotgun (WGS) entry which is preliminary data.</text>
</comment>
<gene>
    <name evidence="4" type="ORF">IV68_GL000550</name>
</gene>
<keyword evidence="5" id="KW-1185">Reference proteome</keyword>
<dbReference type="CDD" id="cd05289">
    <property type="entry name" value="MDR_like_2"/>
    <property type="match status" value="1"/>
</dbReference>
<dbReference type="PANTHER" id="PTHR48106">
    <property type="entry name" value="QUINONE OXIDOREDUCTASE PIG3-RELATED"/>
    <property type="match status" value="1"/>
</dbReference>
<dbReference type="Gene3D" id="3.90.180.10">
    <property type="entry name" value="Medium-chain alcohol dehydrogenases, catalytic domain"/>
    <property type="match status" value="1"/>
</dbReference>
<sequence length="303" mass="32807">MQAIQLRSFGPVSQLNTATVNRPTIKPKQVLIETHAVAIEPYDVKFVAGQMPYQKSLPVIPGSSVMGTITAIGSEVTDFKIGDRVAANRYLQTYAEYVAVPASALALVPPELNDSQAVAVAVSGATGYQLIHDDLDLKAQQKILIQGGAGAVGTIAIQEAKLLGAHVYATANPRDFSLIEKLGATPIDYHQDYAQHLSNFDAVLDPIGGKTAIQSARLLKKGGKLRNLTSYDEATIATFPIDAAQTWLKPKGGPLLEKLYQDIVKENFMIRIDTIAPFNEQTVRQMHTALREDSSHGKLVLTF</sequence>
<evidence type="ECO:0000256" key="1">
    <source>
        <dbReference type="ARBA" id="ARBA00022857"/>
    </source>
</evidence>
<dbReference type="Proteomes" id="UP000051296">
    <property type="component" value="Unassembled WGS sequence"/>
</dbReference>
<dbReference type="SUPFAM" id="SSF50129">
    <property type="entry name" value="GroES-like"/>
    <property type="match status" value="1"/>
</dbReference>
<dbReference type="Pfam" id="PF08240">
    <property type="entry name" value="ADH_N"/>
    <property type="match status" value="1"/>
</dbReference>
<dbReference type="EMBL" id="JQAX01000002">
    <property type="protein sequence ID" value="KRN32201.1"/>
    <property type="molecule type" value="Genomic_DNA"/>
</dbReference>
<dbReference type="GO" id="GO:0016651">
    <property type="term" value="F:oxidoreductase activity, acting on NAD(P)H"/>
    <property type="evidence" value="ECO:0007669"/>
    <property type="project" value="TreeGrafter"/>
</dbReference>
<keyword evidence="2" id="KW-0560">Oxidoreductase</keyword>
<accession>A0A0R2FUU9</accession>